<sequence>MDTFSAQIAALTAISDITALKHNYWRACDAKDVDGFRASFITDGAIIDYGPLGTFDDAAPMVAVFERVALAKVDGRYVVLDMHTGGHPEIEVTGPDSARGRWSLRFRQVNTVQRTETVSVGEYHDESRLEGGKWRMSVCRFTQHWSITRPIGDDVVVAEGVFAAG</sequence>
<dbReference type="SUPFAM" id="SSF54427">
    <property type="entry name" value="NTF2-like"/>
    <property type="match status" value="1"/>
</dbReference>
<accession>M3TF56</accession>
<dbReference type="OrthoDB" id="4571298at2"/>
<dbReference type="InterPro" id="IPR037401">
    <property type="entry name" value="SnoaL-like"/>
</dbReference>
<dbReference type="RefSeq" id="WP_008378862.1">
    <property type="nucleotide sequence ID" value="NZ_BAOP01000014.1"/>
</dbReference>
<dbReference type="AlphaFoldDB" id="M3TF56"/>
<dbReference type="InterPro" id="IPR032710">
    <property type="entry name" value="NTF2-like_dom_sf"/>
</dbReference>
<dbReference type="Gene3D" id="3.10.450.50">
    <property type="match status" value="1"/>
</dbReference>
<reference evidence="2 3" key="1">
    <citation type="submission" date="2013-02" db="EMBL/GenBank/DDBJ databases">
        <title>Whole genome shotgun sequence of Gordonia malaquae NBRC 108250.</title>
        <authorList>
            <person name="Yoshida I."/>
            <person name="Hosoyama A."/>
            <person name="Tsuchikane K."/>
            <person name="Ando Y."/>
            <person name="Baba S."/>
            <person name="Ohji S."/>
            <person name="Hamada M."/>
            <person name="Tamura T."/>
            <person name="Yamazoe A."/>
            <person name="Yamazaki S."/>
            <person name="Fujita N."/>
        </authorList>
    </citation>
    <scope>NUCLEOTIDE SEQUENCE [LARGE SCALE GENOMIC DNA]</scope>
    <source>
        <strain evidence="2 3">NBRC 108250</strain>
    </source>
</reference>
<comment type="caution">
    <text evidence="2">The sequence shown here is derived from an EMBL/GenBank/DDBJ whole genome shotgun (WGS) entry which is preliminary data.</text>
</comment>
<dbReference type="eggNOG" id="ENOG5031IT8">
    <property type="taxonomic scope" value="Bacteria"/>
</dbReference>
<dbReference type="STRING" id="410332.SAMN04488550_1708"/>
<name>M3TF56_GORML</name>
<organism evidence="2 3">
    <name type="scientific">Gordonia malaquae NBRC 108250</name>
    <dbReference type="NCBI Taxonomy" id="1223542"/>
    <lineage>
        <taxon>Bacteria</taxon>
        <taxon>Bacillati</taxon>
        <taxon>Actinomycetota</taxon>
        <taxon>Actinomycetes</taxon>
        <taxon>Mycobacteriales</taxon>
        <taxon>Gordoniaceae</taxon>
        <taxon>Gordonia</taxon>
    </lineage>
</organism>
<gene>
    <name evidence="2" type="ORF">GM1_014_00740</name>
</gene>
<feature type="domain" description="SnoaL-like" evidence="1">
    <location>
        <begin position="10"/>
        <end position="139"/>
    </location>
</feature>
<proteinExistence type="predicted"/>
<protein>
    <recommendedName>
        <fullName evidence="1">SnoaL-like domain-containing protein</fullName>
    </recommendedName>
</protein>
<evidence type="ECO:0000259" key="1">
    <source>
        <dbReference type="Pfam" id="PF13577"/>
    </source>
</evidence>
<evidence type="ECO:0000313" key="2">
    <source>
        <dbReference type="EMBL" id="GAC80081.1"/>
    </source>
</evidence>
<dbReference type="Pfam" id="PF13577">
    <property type="entry name" value="SnoaL_4"/>
    <property type="match status" value="1"/>
</dbReference>
<evidence type="ECO:0000313" key="3">
    <source>
        <dbReference type="Proteomes" id="UP000035009"/>
    </source>
</evidence>
<keyword evidence="3" id="KW-1185">Reference proteome</keyword>
<dbReference type="EMBL" id="BAOP01000014">
    <property type="protein sequence ID" value="GAC80081.1"/>
    <property type="molecule type" value="Genomic_DNA"/>
</dbReference>
<dbReference type="Proteomes" id="UP000035009">
    <property type="component" value="Unassembled WGS sequence"/>
</dbReference>